<dbReference type="GO" id="GO:0016740">
    <property type="term" value="F:transferase activity"/>
    <property type="evidence" value="ECO:0007669"/>
    <property type="project" value="UniProtKB-KW"/>
</dbReference>
<evidence type="ECO:0000259" key="2">
    <source>
        <dbReference type="PROSITE" id="PS50404"/>
    </source>
</evidence>
<evidence type="ECO:0000256" key="1">
    <source>
        <dbReference type="RuleBase" id="RU003494"/>
    </source>
</evidence>
<dbReference type="PROSITE" id="PS50404">
    <property type="entry name" value="GST_NTER"/>
    <property type="match status" value="1"/>
</dbReference>
<reference evidence="5" key="1">
    <citation type="journal article" date="2010" name="Mol. Biosyst.">
        <title>Complete genome sequence and comparative analysis of Shewanella violacea, a psychrophilic and piezophilic bacterium from deep sea floor sediments.</title>
        <authorList>
            <person name="Aono E."/>
            <person name="Baba T."/>
            <person name="Ara T."/>
            <person name="Nishi T."/>
            <person name="Nakamichi T."/>
            <person name="Inamoto E."/>
            <person name="Toyonaga H."/>
            <person name="Hasegawa M."/>
            <person name="Takai Y."/>
            <person name="Okumura Y."/>
            <person name="Baba M."/>
            <person name="Tomita M."/>
            <person name="Kato C."/>
            <person name="Oshima T."/>
            <person name="Nakasone K."/>
            <person name="Mori H."/>
        </authorList>
    </citation>
    <scope>NUCLEOTIDE SEQUENCE [LARGE SCALE GENOMIC DNA]</scope>
    <source>
        <strain evidence="5">JCM 10179 / CIP 106290 / LMG 19151 / DSS12</strain>
    </source>
</reference>
<dbReference type="AlphaFoldDB" id="D4ZHF6"/>
<dbReference type="SUPFAM" id="SSF52833">
    <property type="entry name" value="Thioredoxin-like"/>
    <property type="match status" value="1"/>
</dbReference>
<dbReference type="InterPro" id="IPR004046">
    <property type="entry name" value="GST_C"/>
</dbReference>
<dbReference type="Pfam" id="PF00043">
    <property type="entry name" value="GST_C"/>
    <property type="match status" value="1"/>
</dbReference>
<feature type="domain" description="GST N-terminal" evidence="2">
    <location>
        <begin position="1"/>
        <end position="80"/>
    </location>
</feature>
<evidence type="ECO:0000313" key="5">
    <source>
        <dbReference type="Proteomes" id="UP000002350"/>
    </source>
</evidence>
<organism evidence="4 5">
    <name type="scientific">Shewanella violacea (strain JCM 10179 / CIP 106290 / LMG 19151 / DSS12)</name>
    <dbReference type="NCBI Taxonomy" id="637905"/>
    <lineage>
        <taxon>Bacteria</taxon>
        <taxon>Pseudomonadati</taxon>
        <taxon>Pseudomonadota</taxon>
        <taxon>Gammaproteobacteria</taxon>
        <taxon>Alteromonadales</taxon>
        <taxon>Shewanellaceae</taxon>
        <taxon>Shewanella</taxon>
    </lineage>
</organism>
<dbReference type="InterPro" id="IPR036282">
    <property type="entry name" value="Glutathione-S-Trfase_C_sf"/>
</dbReference>
<dbReference type="SUPFAM" id="SSF47616">
    <property type="entry name" value="GST C-terminal domain-like"/>
    <property type="match status" value="1"/>
</dbReference>
<evidence type="ECO:0000259" key="3">
    <source>
        <dbReference type="PROSITE" id="PS50405"/>
    </source>
</evidence>
<dbReference type="STRING" id="637905.SVI_1134"/>
<gene>
    <name evidence="4" type="ordered locus">SVI_1134</name>
</gene>
<keyword evidence="4" id="KW-0808">Transferase</keyword>
<dbReference type="OrthoDB" id="5740960at2"/>
<dbReference type="Proteomes" id="UP000002350">
    <property type="component" value="Chromosome"/>
</dbReference>
<evidence type="ECO:0000313" key="4">
    <source>
        <dbReference type="EMBL" id="BAJ01105.1"/>
    </source>
</evidence>
<dbReference type="eggNOG" id="COG0625">
    <property type="taxonomic scope" value="Bacteria"/>
</dbReference>
<keyword evidence="5" id="KW-1185">Reference proteome</keyword>
<protein>
    <submittedName>
        <fullName evidence="4">Glutathione S-transferase family protein</fullName>
    </submittedName>
</protein>
<dbReference type="EMBL" id="AP011177">
    <property type="protein sequence ID" value="BAJ01105.1"/>
    <property type="molecule type" value="Genomic_DNA"/>
</dbReference>
<dbReference type="PANTHER" id="PTHR44051:SF8">
    <property type="entry name" value="GLUTATHIONE S-TRANSFERASE GSTA"/>
    <property type="match status" value="1"/>
</dbReference>
<comment type="similarity">
    <text evidence="1">Belongs to the GST superfamily.</text>
</comment>
<dbReference type="InterPro" id="IPR004045">
    <property type="entry name" value="Glutathione_S-Trfase_N"/>
</dbReference>
<dbReference type="Gene3D" id="3.40.30.10">
    <property type="entry name" value="Glutaredoxin"/>
    <property type="match status" value="1"/>
</dbReference>
<dbReference type="InterPro" id="IPR010987">
    <property type="entry name" value="Glutathione-S-Trfase_C-like"/>
</dbReference>
<dbReference type="SFLD" id="SFLDS00019">
    <property type="entry name" value="Glutathione_Transferase_(cytos"/>
    <property type="match status" value="1"/>
</dbReference>
<dbReference type="KEGG" id="svo:SVI_1134"/>
<dbReference type="CDD" id="cd03057">
    <property type="entry name" value="GST_N_Beta"/>
    <property type="match status" value="1"/>
</dbReference>
<name>D4ZHF6_SHEVD</name>
<dbReference type="HOGENOM" id="CLU_011226_6_1_6"/>
<feature type="domain" description="GST C-terminal" evidence="3">
    <location>
        <begin position="86"/>
        <end position="211"/>
    </location>
</feature>
<dbReference type="InterPro" id="IPR040079">
    <property type="entry name" value="Glutathione_S-Trfase"/>
</dbReference>
<accession>D4ZHF6</accession>
<proteinExistence type="inferred from homology"/>
<dbReference type="InterPro" id="IPR036249">
    <property type="entry name" value="Thioredoxin-like_sf"/>
</dbReference>
<dbReference type="Gene3D" id="1.20.1050.10">
    <property type="match status" value="1"/>
</dbReference>
<sequence length="222" mass="25493">MYQLYYYPLNASMLAHLVLCELELDHELILVDRRRNQQKSPAYLQLNPTGRIPTLIDGELVLHESAAICLHISAQCPASNLVPDTRSEDYPKFYQYLMYLSSSLQTELMVYFYPEKYVNGESAISALKQNQQVRISDIFNVLDQALVGKDYLLGETLSVCDYLLLMLSIWGDEISKPPQDFTHLNRYLSQLIKRKAVKRVCQVEGFNLAQYQELLAKAAANF</sequence>
<dbReference type="PANTHER" id="PTHR44051">
    <property type="entry name" value="GLUTATHIONE S-TRANSFERASE-RELATED"/>
    <property type="match status" value="1"/>
</dbReference>
<dbReference type="PROSITE" id="PS50405">
    <property type="entry name" value="GST_CTER"/>
    <property type="match status" value="1"/>
</dbReference>
<dbReference type="CDD" id="cd03188">
    <property type="entry name" value="GST_C_Beta"/>
    <property type="match status" value="1"/>
</dbReference>
<dbReference type="SFLD" id="SFLDG00358">
    <property type="entry name" value="Main_(cytGST)"/>
    <property type="match status" value="1"/>
</dbReference>
<dbReference type="Pfam" id="PF02798">
    <property type="entry name" value="GST_N"/>
    <property type="match status" value="1"/>
</dbReference>
<dbReference type="RefSeq" id="WP_013050416.1">
    <property type="nucleotide sequence ID" value="NC_014012.1"/>
</dbReference>
<dbReference type="SFLD" id="SFLDG01150">
    <property type="entry name" value="Main.1:_Beta-like"/>
    <property type="match status" value="1"/>
</dbReference>